<dbReference type="PANTHER" id="PTHR43095">
    <property type="entry name" value="SUGAR KINASE"/>
    <property type="match status" value="1"/>
</dbReference>
<keyword evidence="7" id="KW-1185">Reference proteome</keyword>
<dbReference type="Pfam" id="PF00370">
    <property type="entry name" value="FGGY_N"/>
    <property type="match status" value="1"/>
</dbReference>
<evidence type="ECO:0000256" key="1">
    <source>
        <dbReference type="ARBA" id="ARBA00009156"/>
    </source>
</evidence>
<dbReference type="Gene3D" id="3.30.420.40">
    <property type="match status" value="2"/>
</dbReference>
<dbReference type="Pfam" id="PF21546">
    <property type="entry name" value="FGGY_C_2"/>
    <property type="match status" value="1"/>
</dbReference>
<keyword evidence="2" id="KW-0808">Transferase</keyword>
<dbReference type="GO" id="GO:0016301">
    <property type="term" value="F:kinase activity"/>
    <property type="evidence" value="ECO:0007669"/>
    <property type="project" value="UniProtKB-KW"/>
</dbReference>
<dbReference type="InterPro" id="IPR050406">
    <property type="entry name" value="FGGY_Carb_Kinase"/>
</dbReference>
<comment type="similarity">
    <text evidence="1">Belongs to the FGGY kinase family.</text>
</comment>
<dbReference type="CDD" id="cd07772">
    <property type="entry name" value="ASKHA_NBD_FGGY_NaCK-like"/>
    <property type="match status" value="1"/>
</dbReference>
<evidence type="ECO:0000259" key="4">
    <source>
        <dbReference type="Pfam" id="PF00370"/>
    </source>
</evidence>
<dbReference type="OrthoDB" id="9799608at2"/>
<evidence type="ECO:0000313" key="7">
    <source>
        <dbReference type="Proteomes" id="UP000290637"/>
    </source>
</evidence>
<gene>
    <name evidence="6" type="ORF">EWM63_07295</name>
</gene>
<dbReference type="InterPro" id="IPR043129">
    <property type="entry name" value="ATPase_NBD"/>
</dbReference>
<dbReference type="Proteomes" id="UP000290637">
    <property type="component" value="Chromosome"/>
</dbReference>
<feature type="domain" description="Carbohydrate kinase FGGY N-terminal" evidence="4">
    <location>
        <begin position="8"/>
        <end position="245"/>
    </location>
</feature>
<dbReference type="InterPro" id="IPR049382">
    <property type="entry name" value="FGGY_C_2"/>
</dbReference>
<evidence type="ECO:0000256" key="2">
    <source>
        <dbReference type="ARBA" id="ARBA00022679"/>
    </source>
</evidence>
<evidence type="ECO:0000256" key="3">
    <source>
        <dbReference type="ARBA" id="ARBA00022777"/>
    </source>
</evidence>
<evidence type="ECO:0000259" key="5">
    <source>
        <dbReference type="Pfam" id="PF21546"/>
    </source>
</evidence>
<organism evidence="6 7">
    <name type="scientific">Pseudoduganella lutea</name>
    <dbReference type="NCBI Taxonomy" id="321985"/>
    <lineage>
        <taxon>Bacteria</taxon>
        <taxon>Pseudomonadati</taxon>
        <taxon>Pseudomonadota</taxon>
        <taxon>Betaproteobacteria</taxon>
        <taxon>Burkholderiales</taxon>
        <taxon>Oxalobacteraceae</taxon>
        <taxon>Telluria group</taxon>
        <taxon>Pseudoduganella</taxon>
    </lineage>
</organism>
<dbReference type="KEGG" id="plue:EWM63_07295"/>
<dbReference type="SUPFAM" id="SSF53067">
    <property type="entry name" value="Actin-like ATPase domain"/>
    <property type="match status" value="1"/>
</dbReference>
<reference evidence="6 7" key="1">
    <citation type="submission" date="2019-02" db="EMBL/GenBank/DDBJ databases">
        <title>Draft Genome Sequences of Six Type Strains of the Genus Massilia.</title>
        <authorList>
            <person name="Miess H."/>
            <person name="Frediansyhah A."/>
            <person name="Gross H."/>
        </authorList>
    </citation>
    <scope>NUCLEOTIDE SEQUENCE [LARGE SCALE GENOMIC DNA]</scope>
    <source>
        <strain evidence="6 7">DSM 17473</strain>
    </source>
</reference>
<dbReference type="GO" id="GO:0005975">
    <property type="term" value="P:carbohydrate metabolic process"/>
    <property type="evidence" value="ECO:0007669"/>
    <property type="project" value="InterPro"/>
</dbReference>
<dbReference type="InterPro" id="IPR018484">
    <property type="entry name" value="FGGY_N"/>
</dbReference>
<dbReference type="RefSeq" id="WP_130185928.1">
    <property type="nucleotide sequence ID" value="NZ_CP035913.1"/>
</dbReference>
<name>A0A4P6KVK2_9BURK</name>
<protein>
    <submittedName>
        <fullName evidence="6">L-fuculose kinase</fullName>
    </submittedName>
</protein>
<keyword evidence="3 6" id="KW-0418">Kinase</keyword>
<accession>A0A4P6KVK2</accession>
<dbReference type="AlphaFoldDB" id="A0A4P6KVK2"/>
<feature type="domain" description="Carbohydrate kinase FGGY C-terminal" evidence="5">
    <location>
        <begin position="256"/>
        <end position="432"/>
    </location>
</feature>
<dbReference type="PANTHER" id="PTHR43095:SF5">
    <property type="entry name" value="XYLULOSE KINASE"/>
    <property type="match status" value="1"/>
</dbReference>
<evidence type="ECO:0000313" key="6">
    <source>
        <dbReference type="EMBL" id="QBE62794.1"/>
    </source>
</evidence>
<proteinExistence type="inferred from homology"/>
<sequence>MSASVGNIVVLDIGKTNVKLALIDASGAQLAERRKANTVLRDGPYPHHDTEGIWNWMLDTMKEFAATAPVRAIVPVTHGATAALVDAQVENSGLVLPVLDYEFEPPATQRTEYLGQRPAYDTTYSPSLPAGLNLGRQLAWLASAYPAEFARTKHILMYPQYWAWRLSGVAAGEVTSLGCHTDLWQPSRQQYSQLVERQGWSTLMPPLRNAWDALGPVLPALVERTGLPADCQVVCGIHDSNASLLRHLDATGSHAAPPAILSTGTWVIAALPGGQLDGLKEASDMLANCSALGQPVPCIRFMGGREFGALAGTEAMPCSVADLQQIIDQGTYALPAFAEAGGPFAGRKGSVVGPALPTDAERTALATLYCVLMSDWCLTALGSAGDIVVEGSFTNNPHFAPLLAALRRGQQVTVTDDASGTTSGGWMLAHWGAAPAVRSHAADPIALQGWPQYRERWLAQLA</sequence>
<dbReference type="EMBL" id="CP035913">
    <property type="protein sequence ID" value="QBE62794.1"/>
    <property type="molecule type" value="Genomic_DNA"/>
</dbReference>